<protein>
    <submittedName>
        <fullName evidence="2">Lactonase family protein</fullName>
    </submittedName>
</protein>
<reference evidence="2" key="1">
    <citation type="submission" date="2022-10" db="EMBL/GenBank/DDBJ databases">
        <title>Description of Fervidibacillus gen. nov. in the family Fervidibacillaceae fam. nov. with two species, Fervidibacillus albus sp. nov., and Fervidibacillus halotolerans sp. nov., isolated from tidal flat sediments.</title>
        <authorList>
            <person name="Kwon K.K."/>
            <person name="Yang S.-H."/>
        </authorList>
    </citation>
    <scope>NUCLEOTIDE SEQUENCE</scope>
    <source>
        <strain evidence="2">JCM 19140</strain>
    </source>
</reference>
<evidence type="ECO:0000256" key="1">
    <source>
        <dbReference type="ARBA" id="ARBA00005564"/>
    </source>
</evidence>
<dbReference type="InterPro" id="IPR050282">
    <property type="entry name" value="Cycloisomerase_2"/>
</dbReference>
<dbReference type="InterPro" id="IPR019405">
    <property type="entry name" value="Lactonase_7-beta_prop"/>
</dbReference>
<comment type="similarity">
    <text evidence="1">Belongs to the cycloisomerase 2 family.</text>
</comment>
<dbReference type="PANTHER" id="PTHR30344:SF1">
    <property type="entry name" value="6-PHOSPHOGLUCONOLACTONASE"/>
    <property type="match status" value="1"/>
</dbReference>
<organism evidence="2 3">
    <name type="scientific">Perspicuibacillus lycopersici</name>
    <dbReference type="NCBI Taxonomy" id="1325689"/>
    <lineage>
        <taxon>Bacteria</taxon>
        <taxon>Bacillati</taxon>
        <taxon>Bacillota</taxon>
        <taxon>Bacilli</taxon>
        <taxon>Bacillales</taxon>
        <taxon>Bacillaceae</taxon>
        <taxon>Perspicuibacillus</taxon>
    </lineage>
</organism>
<dbReference type="GO" id="GO:0017057">
    <property type="term" value="F:6-phosphogluconolactonase activity"/>
    <property type="evidence" value="ECO:0007669"/>
    <property type="project" value="TreeGrafter"/>
</dbReference>
<dbReference type="FunFam" id="2.130.10.10:FF:000306">
    <property type="entry name" value="3-carboxymuconate cyclase"/>
    <property type="match status" value="1"/>
</dbReference>
<evidence type="ECO:0000313" key="2">
    <source>
        <dbReference type="EMBL" id="MCU9612566.1"/>
    </source>
</evidence>
<comment type="caution">
    <text evidence="2">The sequence shown here is derived from an EMBL/GenBank/DDBJ whole genome shotgun (WGS) entry which is preliminary data.</text>
</comment>
<evidence type="ECO:0000313" key="3">
    <source>
        <dbReference type="Proteomes" id="UP001209318"/>
    </source>
</evidence>
<dbReference type="Pfam" id="PF10282">
    <property type="entry name" value="Lactonase"/>
    <property type="match status" value="1"/>
</dbReference>
<dbReference type="AlphaFoldDB" id="A0AAE3LM45"/>
<dbReference type="InterPro" id="IPR011048">
    <property type="entry name" value="Haem_d1_sf"/>
</dbReference>
<dbReference type="SUPFAM" id="SSF51004">
    <property type="entry name" value="C-terminal (heme d1) domain of cytochrome cd1-nitrite reductase"/>
    <property type="match status" value="1"/>
</dbReference>
<dbReference type="InterPro" id="IPR015943">
    <property type="entry name" value="WD40/YVTN_repeat-like_dom_sf"/>
</dbReference>
<accession>A0AAE3LM45</accession>
<dbReference type="Gene3D" id="2.130.10.10">
    <property type="entry name" value="YVTN repeat-like/Quinoprotein amine dehydrogenase"/>
    <property type="match status" value="1"/>
</dbReference>
<dbReference type="GO" id="GO:0005829">
    <property type="term" value="C:cytosol"/>
    <property type="evidence" value="ECO:0007669"/>
    <property type="project" value="TreeGrafter"/>
</dbReference>
<dbReference type="EMBL" id="JAOUSF010000001">
    <property type="protein sequence ID" value="MCU9612566.1"/>
    <property type="molecule type" value="Genomic_DNA"/>
</dbReference>
<gene>
    <name evidence="2" type="ORF">OEV98_03185</name>
</gene>
<dbReference type="Proteomes" id="UP001209318">
    <property type="component" value="Unassembled WGS sequence"/>
</dbReference>
<proteinExistence type="inferred from homology"/>
<keyword evidence="3" id="KW-1185">Reference proteome</keyword>
<name>A0AAE3LM45_9BACI</name>
<sequence>MEAQKFRGYIGTYTKGDSEGIYFFELNIETEKIENIKPVARLGNPTYVNVSKDNQYLYAVGKDGGNGGVAAYRINKETGDLTELNKQLMEGASPCYIAVDSNNKTVVAANYHKGLVEAFLTKADGSLHPQASFVQHEGEGPNKERQEKPHVHYSDFTPDEKYIVVVDLGTDKIVTYEVNDGQLTEVQSLTVRSGSGPRHLTFHPNGKFAYVMTELSNEVIGLTYNAEDGSFREFQYISTIPADFTENNQGSAIHISRDGRFIYAGNRGHNSIAIYRVNEETGELTFVEYASSEGDWPRDFILDPTENYFIGSNQESSNIVLYRRNNETGTLTVLQSEITVPHPVCVKFLNY</sequence>
<dbReference type="PANTHER" id="PTHR30344">
    <property type="entry name" value="6-PHOSPHOGLUCONOLACTONASE-RELATED"/>
    <property type="match status" value="1"/>
</dbReference>